<keyword evidence="1" id="KW-0472">Membrane</keyword>
<dbReference type="EMBL" id="JACOFT010000002">
    <property type="protein sequence ID" value="MBC3811122.1"/>
    <property type="molecule type" value="Genomic_DNA"/>
</dbReference>
<comment type="caution">
    <text evidence="2">The sequence shown here is derived from an EMBL/GenBank/DDBJ whole genome shotgun (WGS) entry which is preliminary data.</text>
</comment>
<feature type="transmembrane region" description="Helical" evidence="1">
    <location>
        <begin position="12"/>
        <end position="32"/>
    </location>
</feature>
<dbReference type="InterPro" id="IPR018643">
    <property type="entry name" value="DUF2069_membrane"/>
</dbReference>
<reference evidence="2 3" key="1">
    <citation type="submission" date="2020-08" db="EMBL/GenBank/DDBJ databases">
        <title>Novel species isolated from subtropical streams in China.</title>
        <authorList>
            <person name="Lu H."/>
        </authorList>
    </citation>
    <scope>NUCLEOTIDE SEQUENCE [LARGE SCALE GENOMIC DNA]</scope>
    <source>
        <strain evidence="2 3">CCTCC AB 2015119</strain>
    </source>
</reference>
<dbReference type="Proteomes" id="UP000637632">
    <property type="component" value="Unassembled WGS sequence"/>
</dbReference>
<name>A0ABR6XEC7_9BURK</name>
<gene>
    <name evidence="2" type="ORF">H8K26_06670</name>
</gene>
<keyword evidence="3" id="KW-1185">Reference proteome</keyword>
<organism evidence="2 3">
    <name type="scientific">Undibacterium aquatile</name>
    <dbReference type="NCBI Taxonomy" id="1537398"/>
    <lineage>
        <taxon>Bacteria</taxon>
        <taxon>Pseudomonadati</taxon>
        <taxon>Pseudomonadota</taxon>
        <taxon>Betaproteobacteria</taxon>
        <taxon>Burkholderiales</taxon>
        <taxon>Oxalobacteraceae</taxon>
        <taxon>Undibacterium</taxon>
    </lineage>
</organism>
<evidence type="ECO:0000313" key="3">
    <source>
        <dbReference type="Proteomes" id="UP000637632"/>
    </source>
</evidence>
<evidence type="ECO:0000313" key="2">
    <source>
        <dbReference type="EMBL" id="MBC3811122.1"/>
    </source>
</evidence>
<accession>A0ABR6XEC7</accession>
<evidence type="ECO:0000256" key="1">
    <source>
        <dbReference type="SAM" id="Phobius"/>
    </source>
</evidence>
<protein>
    <submittedName>
        <fullName evidence="2">DUF2069 domain-containing protein</fullName>
    </submittedName>
</protein>
<proteinExistence type="predicted"/>
<dbReference type="Pfam" id="PF09842">
    <property type="entry name" value="DUF2069"/>
    <property type="match status" value="1"/>
</dbReference>
<dbReference type="RefSeq" id="WP_190478272.1">
    <property type="nucleotide sequence ID" value="NZ_JACOFT010000002.1"/>
</dbReference>
<feature type="transmembrane region" description="Helical" evidence="1">
    <location>
        <begin position="91"/>
        <end position="111"/>
    </location>
</feature>
<sequence>MITARQKQFHLLACVSLIGLILLCILWEAWLAPVRAGSFWLMLKALPLFIPLRGVLRKDNYTMQWTSMLIWLYFTEGIVRAYSDINLLSVKLAWMEVILSITYVTGVLGYLRPIKKEAKKARKIQND</sequence>
<keyword evidence="1" id="KW-1133">Transmembrane helix</keyword>
<keyword evidence="1" id="KW-0812">Transmembrane</keyword>